<keyword evidence="3" id="KW-1185">Reference proteome</keyword>
<proteinExistence type="predicted"/>
<sequence length="68" mass="7802">MRSSAALFCILTALHTVSTSGPSTHQKAHLSSSPRLSPRRIRCFRFQSLAWRWEPDRHLIFTHGPVPY</sequence>
<evidence type="ECO:0000313" key="2">
    <source>
        <dbReference type="EMBL" id="QRD00204.1"/>
    </source>
</evidence>
<feature type="signal peptide" evidence="1">
    <location>
        <begin position="1"/>
        <end position="19"/>
    </location>
</feature>
<accession>A0A7U2F9M2</accession>
<gene>
    <name evidence="2" type="ORF">JI435_414760</name>
</gene>
<organism evidence="2 3">
    <name type="scientific">Phaeosphaeria nodorum (strain SN15 / ATCC MYA-4574 / FGSC 10173)</name>
    <name type="common">Glume blotch fungus</name>
    <name type="synonym">Parastagonospora nodorum</name>
    <dbReference type="NCBI Taxonomy" id="321614"/>
    <lineage>
        <taxon>Eukaryota</taxon>
        <taxon>Fungi</taxon>
        <taxon>Dikarya</taxon>
        <taxon>Ascomycota</taxon>
        <taxon>Pezizomycotina</taxon>
        <taxon>Dothideomycetes</taxon>
        <taxon>Pleosporomycetidae</taxon>
        <taxon>Pleosporales</taxon>
        <taxon>Pleosporineae</taxon>
        <taxon>Phaeosphaeriaceae</taxon>
        <taxon>Parastagonospora</taxon>
    </lineage>
</organism>
<name>A0A7U2F9M2_PHANO</name>
<feature type="chain" id="PRO_5031555242" evidence="1">
    <location>
        <begin position="20"/>
        <end position="68"/>
    </location>
</feature>
<evidence type="ECO:0000313" key="3">
    <source>
        <dbReference type="Proteomes" id="UP000663193"/>
    </source>
</evidence>
<keyword evidence="1" id="KW-0732">Signal</keyword>
<dbReference type="VEuPathDB" id="FungiDB:JI435_414760"/>
<dbReference type="Proteomes" id="UP000663193">
    <property type="component" value="Chromosome 10"/>
</dbReference>
<reference evidence="3" key="1">
    <citation type="journal article" date="2021" name="BMC Genomics">
        <title>Chromosome-level genome assembly and manually-curated proteome of model necrotroph Parastagonospora nodorum Sn15 reveals a genome-wide trove of candidate effector homologs, and redundancy of virulence-related functions within an accessory chromosome.</title>
        <authorList>
            <person name="Bertazzoni S."/>
            <person name="Jones D.A.B."/>
            <person name="Phan H.T."/>
            <person name="Tan K.-C."/>
            <person name="Hane J.K."/>
        </authorList>
    </citation>
    <scope>NUCLEOTIDE SEQUENCE [LARGE SCALE GENOMIC DNA]</scope>
    <source>
        <strain evidence="3">SN15 / ATCC MYA-4574 / FGSC 10173)</strain>
    </source>
</reference>
<protein>
    <submittedName>
        <fullName evidence="2">Uncharacterized protein</fullName>
    </submittedName>
</protein>
<dbReference type="AlphaFoldDB" id="A0A7U2F9M2"/>
<evidence type="ECO:0000256" key="1">
    <source>
        <dbReference type="SAM" id="SignalP"/>
    </source>
</evidence>
<dbReference type="EMBL" id="CP069032">
    <property type="protein sequence ID" value="QRD00204.1"/>
    <property type="molecule type" value="Genomic_DNA"/>
</dbReference>